<organism evidence="2 3">
    <name type="scientific">Falsiruegeria mediterranea M17</name>
    <dbReference type="NCBI Taxonomy" id="1200281"/>
    <lineage>
        <taxon>Bacteria</taxon>
        <taxon>Pseudomonadati</taxon>
        <taxon>Pseudomonadota</taxon>
        <taxon>Alphaproteobacteria</taxon>
        <taxon>Rhodobacterales</taxon>
        <taxon>Roseobacteraceae</taxon>
        <taxon>Falsiruegeria</taxon>
    </lineage>
</organism>
<name>A0A2R8CG38_9RHOB</name>
<evidence type="ECO:0008006" key="4">
    <source>
        <dbReference type="Google" id="ProtNLM"/>
    </source>
</evidence>
<dbReference type="OrthoDB" id="8911656at2"/>
<reference evidence="3" key="1">
    <citation type="submission" date="2018-03" db="EMBL/GenBank/DDBJ databases">
        <authorList>
            <person name="Rodrigo-Torres L."/>
            <person name="Arahal R. D."/>
            <person name="Lucena T."/>
        </authorList>
    </citation>
    <scope>NUCLEOTIDE SEQUENCE [LARGE SCALE GENOMIC DNA]</scope>
    <source>
        <strain evidence="3">CECT 7615</strain>
    </source>
</reference>
<feature type="compositionally biased region" description="Basic and acidic residues" evidence="1">
    <location>
        <begin position="7"/>
        <end position="25"/>
    </location>
</feature>
<sequence>MAVKAEPVAKKEKTDGRKQRSARSRDKIKTSILTLIRAGNYAPRAIDISEHSGLSMRTVFRHIDDMESLLREIAGDMQKELLPRFLQPYTATDWRGQLDENIARRVAVWEDILPVRLSASLCRFQSKFLLEEYQQVLELEGASLRAVLPENITADEACFNSLNEVLGVGCWINMRMDRGLSADAAQAVVRRTVEALIASAG</sequence>
<evidence type="ECO:0000256" key="1">
    <source>
        <dbReference type="SAM" id="MobiDB-lite"/>
    </source>
</evidence>
<protein>
    <recommendedName>
        <fullName evidence="4">HTH tetR-type domain-containing protein</fullName>
    </recommendedName>
</protein>
<dbReference type="Proteomes" id="UP000244898">
    <property type="component" value="Unassembled WGS sequence"/>
</dbReference>
<dbReference type="RefSeq" id="WP_108792605.1">
    <property type="nucleotide sequence ID" value="NZ_ONZG01000022.1"/>
</dbReference>
<evidence type="ECO:0000313" key="3">
    <source>
        <dbReference type="Proteomes" id="UP000244898"/>
    </source>
</evidence>
<dbReference type="EMBL" id="ONZG01000022">
    <property type="protein sequence ID" value="SPJ31390.1"/>
    <property type="molecule type" value="Genomic_DNA"/>
</dbReference>
<feature type="region of interest" description="Disordered" evidence="1">
    <location>
        <begin position="1"/>
        <end position="25"/>
    </location>
</feature>
<proteinExistence type="predicted"/>
<evidence type="ECO:0000313" key="2">
    <source>
        <dbReference type="EMBL" id="SPJ31390.1"/>
    </source>
</evidence>
<dbReference type="AlphaFoldDB" id="A0A2R8CG38"/>
<gene>
    <name evidence="2" type="ORF">TRM7615_04933</name>
</gene>
<dbReference type="Gene3D" id="1.10.357.10">
    <property type="entry name" value="Tetracycline Repressor, domain 2"/>
    <property type="match status" value="1"/>
</dbReference>
<accession>A0A2R8CG38</accession>
<keyword evidence="3" id="KW-1185">Reference proteome</keyword>